<name>A0A7K4MNL7_9ARCH</name>
<dbReference type="NCBIfam" id="TIGR04183">
    <property type="entry name" value="Por_Secre_tail"/>
    <property type="match status" value="1"/>
</dbReference>
<reference evidence="2 3" key="1">
    <citation type="journal article" date="2019" name="Environ. Microbiol.">
        <title>Genomics insights into ecotype formation of ammonia-oxidizing archaea in the deep ocean.</title>
        <authorList>
            <person name="Wang Y."/>
            <person name="Huang J.M."/>
            <person name="Cui G.J."/>
            <person name="Nunoura T."/>
            <person name="Takaki Y."/>
            <person name="Li W.L."/>
            <person name="Li J."/>
            <person name="Gao Z.M."/>
            <person name="Takai K."/>
            <person name="Zhang A.Q."/>
            <person name="Stepanauskas R."/>
        </authorList>
    </citation>
    <scope>NUCLEOTIDE SEQUENCE [LARGE SCALE GENOMIC DNA]</scope>
    <source>
        <strain evidence="2 3">L15b</strain>
    </source>
</reference>
<proteinExistence type="predicted"/>
<accession>A0A7K4MNL7</accession>
<dbReference type="InterPro" id="IPR026444">
    <property type="entry name" value="Secre_tail"/>
</dbReference>
<dbReference type="EMBL" id="JACASV010000013">
    <property type="protein sequence ID" value="NWJ43170.1"/>
    <property type="molecule type" value="Genomic_DNA"/>
</dbReference>
<dbReference type="Gene3D" id="2.60.40.4070">
    <property type="match status" value="1"/>
</dbReference>
<evidence type="ECO:0000313" key="3">
    <source>
        <dbReference type="Proteomes" id="UP000523105"/>
    </source>
</evidence>
<evidence type="ECO:0000313" key="2">
    <source>
        <dbReference type="EMBL" id="NWJ43170.1"/>
    </source>
</evidence>
<sequence>MEIKDKVGTDSLYLTDDSIIEVNLNFDFMYYGETYNTMTVCSNGWISFEPCLKKEGSYNECNPLSYFFNNSITNPLGPYAMVAPFFDDLDDNGQNDSVSVYLWTNEADSTIVQWDNVANNQTNQNCPDCKKVTFQLILDGANKSQAGNGEIIFQYKEIYDLDDHGSTIGIESPDKNSGTEFLFNKKPESSVQLLQDSLAIKFTQMCDGPIALDACDCAGNKMDCNSICGGDAVIDHCGICGGDNSSCVLGCTYIGSENYNVEATINDGSCIIRGCTDLYSEEYNPLATHDDESCNTMAIDKNLLPQNFSLNSYPNPFNPVVRVSFAIPEMGFVSVNVFDIRGQELATLANQNYEPGYYSVNWNASNYASGVYFISLKVNGTTITQKVLLLK</sequence>
<gene>
    <name evidence="2" type="ORF">HX837_03030</name>
</gene>
<dbReference type="Proteomes" id="UP000523105">
    <property type="component" value="Unassembled WGS sequence"/>
</dbReference>
<feature type="domain" description="Secretion system C-terminal sorting" evidence="1">
    <location>
        <begin position="313"/>
        <end position="388"/>
    </location>
</feature>
<evidence type="ECO:0000259" key="1">
    <source>
        <dbReference type="Pfam" id="PF18962"/>
    </source>
</evidence>
<protein>
    <submittedName>
        <fullName evidence="2">T9SS type A sorting domain-containing protein</fullName>
    </submittedName>
</protein>
<dbReference type="AlphaFoldDB" id="A0A7K4MNL7"/>
<dbReference type="Pfam" id="PF18962">
    <property type="entry name" value="Por_Secre_tail"/>
    <property type="match status" value="1"/>
</dbReference>
<comment type="caution">
    <text evidence="2">The sequence shown here is derived from an EMBL/GenBank/DDBJ whole genome shotgun (WGS) entry which is preliminary data.</text>
</comment>
<organism evidence="2 3">
    <name type="scientific">Marine Group I thaumarchaeote</name>
    <dbReference type="NCBI Taxonomy" id="2511932"/>
    <lineage>
        <taxon>Archaea</taxon>
        <taxon>Nitrososphaerota</taxon>
        <taxon>Marine Group I</taxon>
    </lineage>
</organism>